<dbReference type="Pfam" id="PF01343">
    <property type="entry name" value="Peptidase_S49"/>
    <property type="match status" value="1"/>
</dbReference>
<keyword evidence="3 6" id="KW-0378">Hydrolase</keyword>
<protein>
    <submittedName>
        <fullName evidence="6">Putative signal peptide peptidase SppA</fullName>
        <ecNumber evidence="6">3.4.21.-</ecNumber>
    </submittedName>
</protein>
<evidence type="ECO:0000256" key="1">
    <source>
        <dbReference type="ARBA" id="ARBA00008683"/>
    </source>
</evidence>
<dbReference type="AlphaFoldDB" id="A0A3P7NXP3"/>
<organism evidence="6 7">
    <name type="scientific">Petrocella atlantisensis</name>
    <dbReference type="NCBI Taxonomy" id="2173034"/>
    <lineage>
        <taxon>Bacteria</taxon>
        <taxon>Bacillati</taxon>
        <taxon>Bacillota</taxon>
        <taxon>Clostridia</taxon>
        <taxon>Lachnospirales</taxon>
        <taxon>Vallitaleaceae</taxon>
        <taxon>Petrocella</taxon>
    </lineage>
</organism>
<dbReference type="InterPro" id="IPR004635">
    <property type="entry name" value="Pept_S49_SppA"/>
</dbReference>
<dbReference type="Gene3D" id="6.20.330.10">
    <property type="match status" value="1"/>
</dbReference>
<dbReference type="InterPro" id="IPR029045">
    <property type="entry name" value="ClpP/crotonase-like_dom_sf"/>
</dbReference>
<evidence type="ECO:0000259" key="5">
    <source>
        <dbReference type="Pfam" id="PF01343"/>
    </source>
</evidence>
<dbReference type="Proteomes" id="UP000279029">
    <property type="component" value="Chromosome"/>
</dbReference>
<dbReference type="EMBL" id="LR130778">
    <property type="protein sequence ID" value="VDN46060.1"/>
    <property type="molecule type" value="Genomic_DNA"/>
</dbReference>
<dbReference type="OrthoDB" id="9764363at2"/>
<dbReference type="PANTHER" id="PTHR42987">
    <property type="entry name" value="PEPTIDASE S49"/>
    <property type="match status" value="1"/>
</dbReference>
<comment type="similarity">
    <text evidence="1">Belongs to the peptidase S49 family.</text>
</comment>
<dbReference type="Gene3D" id="3.90.226.10">
    <property type="entry name" value="2-enoyl-CoA Hydratase, Chain A, domain 1"/>
    <property type="match status" value="1"/>
</dbReference>
<sequence>MNVKRWLAIGLAVVVFFSSLLISAIGNVLTKDVEITSLWESIMSETMSENILREGLTDQRIVVVEVTGIMLQGTQNYFTTQSYNHQKILSDLDQIIEDTSIKAVVIKVDTPGGGVYESAELRDKIKEMKELRDIPIYVVMESMATSGGYYISADADKIFASKETITGSIGVIMSGLNVSGLMEKYGVEDMTIKSGDLKDVGSATRPTTEEDLSVLQDLVDSMYERFVDVVADGRNMDRALVYEIADGRIYDGEQALDVGLIDAIGYYNQAMLDLESAYELENAQIFSYSSSEFPFLNDFMTEITMMIRGENLGSLGDINISGINSKQGFMYIYGGY</sequence>
<proteinExistence type="inferred from homology"/>
<dbReference type="SUPFAM" id="SSF52096">
    <property type="entry name" value="ClpP/crotonase"/>
    <property type="match status" value="1"/>
</dbReference>
<keyword evidence="4" id="KW-0720">Serine protease</keyword>
<dbReference type="RefSeq" id="WP_125135632.1">
    <property type="nucleotide sequence ID" value="NZ_LR130778.1"/>
</dbReference>
<dbReference type="NCBIfam" id="TIGR00706">
    <property type="entry name" value="SppA_dom"/>
    <property type="match status" value="1"/>
</dbReference>
<evidence type="ECO:0000313" key="6">
    <source>
        <dbReference type="EMBL" id="VDN46060.1"/>
    </source>
</evidence>
<dbReference type="PANTHER" id="PTHR42987:SF7">
    <property type="entry name" value="SIGNAL PEPTIDE PEPTIDASE SPPA-RELATED"/>
    <property type="match status" value="1"/>
</dbReference>
<evidence type="ECO:0000256" key="3">
    <source>
        <dbReference type="ARBA" id="ARBA00022801"/>
    </source>
</evidence>
<dbReference type="CDD" id="cd07023">
    <property type="entry name" value="S49_Sppa_N_C"/>
    <property type="match status" value="1"/>
</dbReference>
<dbReference type="InterPro" id="IPR002142">
    <property type="entry name" value="Peptidase_S49"/>
</dbReference>
<keyword evidence="7" id="KW-1185">Reference proteome</keyword>
<accession>A0A3P7NXP3</accession>
<gene>
    <name evidence="6" type="primary">sppA</name>
    <name evidence="6" type="ORF">PATL70BA_0216</name>
</gene>
<reference evidence="6 7" key="1">
    <citation type="submission" date="2018-09" db="EMBL/GenBank/DDBJ databases">
        <authorList>
            <person name="Postec A."/>
        </authorList>
    </citation>
    <scope>NUCLEOTIDE SEQUENCE [LARGE SCALE GENOMIC DNA]</scope>
    <source>
        <strain evidence="6">70B-A</strain>
    </source>
</reference>
<evidence type="ECO:0000256" key="2">
    <source>
        <dbReference type="ARBA" id="ARBA00022670"/>
    </source>
</evidence>
<feature type="domain" description="Peptidase S49" evidence="5">
    <location>
        <begin position="133"/>
        <end position="279"/>
    </location>
</feature>
<dbReference type="KEGG" id="cbar:PATL70BA_0216"/>
<dbReference type="EC" id="3.4.21.-" evidence="6"/>
<dbReference type="GO" id="GO:0008236">
    <property type="term" value="F:serine-type peptidase activity"/>
    <property type="evidence" value="ECO:0007669"/>
    <property type="project" value="UniProtKB-KW"/>
</dbReference>
<evidence type="ECO:0000313" key="7">
    <source>
        <dbReference type="Proteomes" id="UP000279029"/>
    </source>
</evidence>
<name>A0A3P7NXP3_9FIRM</name>
<dbReference type="InterPro" id="IPR047272">
    <property type="entry name" value="S49_SppA_C"/>
</dbReference>
<keyword evidence="2" id="KW-0645">Protease</keyword>
<dbReference type="GO" id="GO:0006508">
    <property type="term" value="P:proteolysis"/>
    <property type="evidence" value="ECO:0007669"/>
    <property type="project" value="UniProtKB-KW"/>
</dbReference>
<evidence type="ECO:0000256" key="4">
    <source>
        <dbReference type="ARBA" id="ARBA00022825"/>
    </source>
</evidence>